<accession>A0A9P4XY41</accession>
<dbReference type="Pfam" id="PF06985">
    <property type="entry name" value="HET"/>
    <property type="match status" value="1"/>
</dbReference>
<dbReference type="GeneID" id="63842773"/>
<keyword evidence="3" id="KW-1185">Reference proteome</keyword>
<comment type="caution">
    <text evidence="2">The sequence shown here is derived from an EMBL/GenBank/DDBJ whole genome shotgun (WGS) entry which is preliminary data.</text>
</comment>
<evidence type="ECO:0000313" key="2">
    <source>
        <dbReference type="EMBL" id="KAF3763016.1"/>
    </source>
</evidence>
<evidence type="ECO:0000313" key="3">
    <source>
        <dbReference type="Proteomes" id="UP000803844"/>
    </source>
</evidence>
<feature type="domain" description="Heterokaryon incompatibility" evidence="1">
    <location>
        <begin position="233"/>
        <end position="402"/>
    </location>
</feature>
<dbReference type="RefSeq" id="XP_040773995.1">
    <property type="nucleotide sequence ID" value="XM_040925644.1"/>
</dbReference>
<dbReference type="Proteomes" id="UP000803844">
    <property type="component" value="Unassembled WGS sequence"/>
</dbReference>
<proteinExistence type="predicted"/>
<sequence length="784" mass="89200">MEVAKLCTSCSQIEFSALATPTLADIHRAQRDIRRGIGFWPRVLPDGTWKGPGEPPVVRKVNLGSFERIERDSEHCELCAVIVDVVRQQGGYYAPNNALPTGDEVHFWADPTSHYGHITDSAEDIESSWNEAYFKMRRLAITASRSDTEVSLAYFDHVVQPCRVGASKVLDIKQQPPAEDDMLFLGRMRPPTLNMDLPRRWVEFTFRIRFIDVNNMCIRLVDEFDPSDPSMAYTALSYVWGQKQKLMLSAEIEPRLKENGSIRDDDLPKTVSDAITVTRLLGLSFLWVDAVCIMQGKTKVDLDDRAEQIGNMANIYRSAFLTIVDAFGEDADAGLAGLRPGTRSYQQREVVVIPPSPEKGSDGLSLLTTCKAFPKYFGEFFNRRDEDADISTWNTRGWTLQERALSRRNLIFTREQVLWACDGAYFCEESSFEHPIPPAGSSELRTPIRFELFKGLQLNATNLRSLDGKMARIASSSKKFWDKYRLLVQHFSMRKLSFPGDVHDAFLGIMMAMQRVRDESFHWGHPRSRFELSLSWSSFHTPTRRAAKSTLPMTSLKTNIVFPTWSWMGWEGEANVSVSDERLETEYPVISCFIHKSDPLRLEMINGTQVNESVLKPSTPYRNIPWLDDNHIRREVTLEHVSRHLPTVADVLQARTLPDEHLIFFWASTAHFDVPLNPEEKHERATFAEYAAAKRPSIRDASGLEVGHGTFMSADVWKEFSDSGGRAEFVAVARRQILDLDLPAIVIALQIRWVDGKARRVNYAEIEEAAWMEAGPEWKLIALQ</sequence>
<protein>
    <recommendedName>
        <fullName evidence="1">Heterokaryon incompatibility domain-containing protein</fullName>
    </recommendedName>
</protein>
<dbReference type="InterPro" id="IPR010730">
    <property type="entry name" value="HET"/>
</dbReference>
<reference evidence="2" key="1">
    <citation type="journal article" date="2020" name="Phytopathology">
        <title>Genome sequence of the chestnut blight fungus Cryphonectria parasitica EP155: A fundamental resource for an archetypical invasive plant pathogen.</title>
        <authorList>
            <person name="Crouch J.A."/>
            <person name="Dawe A."/>
            <person name="Aerts A."/>
            <person name="Barry K."/>
            <person name="Churchill A.C.L."/>
            <person name="Grimwood J."/>
            <person name="Hillman B."/>
            <person name="Milgroom M.G."/>
            <person name="Pangilinan J."/>
            <person name="Smith M."/>
            <person name="Salamov A."/>
            <person name="Schmutz J."/>
            <person name="Yadav J."/>
            <person name="Grigoriev I.V."/>
            <person name="Nuss D."/>
        </authorList>
    </citation>
    <scope>NUCLEOTIDE SEQUENCE</scope>
    <source>
        <strain evidence="2">EP155</strain>
    </source>
</reference>
<name>A0A9P4XY41_CRYP1</name>
<gene>
    <name evidence="2" type="ORF">M406DRAFT_73671</name>
</gene>
<dbReference type="EMBL" id="MU032349">
    <property type="protein sequence ID" value="KAF3763016.1"/>
    <property type="molecule type" value="Genomic_DNA"/>
</dbReference>
<dbReference type="AlphaFoldDB" id="A0A9P4XY41"/>
<dbReference type="OrthoDB" id="5135333at2759"/>
<organism evidence="2 3">
    <name type="scientific">Cryphonectria parasitica (strain ATCC 38755 / EP155)</name>
    <dbReference type="NCBI Taxonomy" id="660469"/>
    <lineage>
        <taxon>Eukaryota</taxon>
        <taxon>Fungi</taxon>
        <taxon>Dikarya</taxon>
        <taxon>Ascomycota</taxon>
        <taxon>Pezizomycotina</taxon>
        <taxon>Sordariomycetes</taxon>
        <taxon>Sordariomycetidae</taxon>
        <taxon>Diaporthales</taxon>
        <taxon>Cryphonectriaceae</taxon>
        <taxon>Cryphonectria-Endothia species complex</taxon>
        <taxon>Cryphonectria</taxon>
    </lineage>
</organism>
<dbReference type="PANTHER" id="PTHR33112">
    <property type="entry name" value="DOMAIN PROTEIN, PUTATIVE-RELATED"/>
    <property type="match status" value="1"/>
</dbReference>
<evidence type="ECO:0000259" key="1">
    <source>
        <dbReference type="Pfam" id="PF06985"/>
    </source>
</evidence>
<dbReference type="PANTHER" id="PTHR33112:SF14">
    <property type="entry name" value="HETEROKARYON INCOMPATIBILITY DOMAIN-CONTAINING PROTEIN"/>
    <property type="match status" value="1"/>
</dbReference>